<dbReference type="SUPFAM" id="SSF56784">
    <property type="entry name" value="HAD-like"/>
    <property type="match status" value="1"/>
</dbReference>
<dbReference type="NCBIfam" id="TIGR01525">
    <property type="entry name" value="ATPase-IB_hvy"/>
    <property type="match status" value="1"/>
</dbReference>
<dbReference type="SUPFAM" id="SSF81665">
    <property type="entry name" value="Calcium ATPase, transmembrane domain M"/>
    <property type="match status" value="1"/>
</dbReference>
<reference evidence="27" key="1">
    <citation type="submission" date="2016-10" db="EMBL/GenBank/DDBJ databases">
        <authorList>
            <person name="Varghese N."/>
            <person name="Submissions S."/>
        </authorList>
    </citation>
    <scope>NUCLEOTIDE SEQUENCE [LARGE SCALE GENOMIC DNA]</scope>
    <source>
        <strain evidence="27">S7</strain>
    </source>
</reference>
<feature type="transmembrane region" description="Helical" evidence="24">
    <location>
        <begin position="757"/>
        <end position="774"/>
    </location>
</feature>
<dbReference type="GO" id="GO:0005886">
    <property type="term" value="C:plasma membrane"/>
    <property type="evidence" value="ECO:0007669"/>
    <property type="project" value="UniProtKB-SubCell"/>
</dbReference>
<comment type="catalytic activity">
    <reaction evidence="22">
        <text>Cu(+)(in) + ATP + H2O = Cu(+)(out) + ADP + phosphate + H(+)</text>
        <dbReference type="Rhea" id="RHEA:25792"/>
        <dbReference type="ChEBI" id="CHEBI:15377"/>
        <dbReference type="ChEBI" id="CHEBI:15378"/>
        <dbReference type="ChEBI" id="CHEBI:30616"/>
        <dbReference type="ChEBI" id="CHEBI:43474"/>
        <dbReference type="ChEBI" id="CHEBI:49552"/>
        <dbReference type="ChEBI" id="CHEBI:456216"/>
        <dbReference type="EC" id="7.2.2.8"/>
    </reaction>
</comment>
<dbReference type="NCBIfam" id="TIGR00003">
    <property type="entry name" value="copper ion binding protein"/>
    <property type="match status" value="2"/>
</dbReference>
<dbReference type="Gene3D" id="2.70.150.10">
    <property type="entry name" value="Calcium-transporting ATPase, cytoplasmic transduction domain A"/>
    <property type="match status" value="1"/>
</dbReference>
<feature type="domain" description="HMA" evidence="25">
    <location>
        <begin position="5"/>
        <end position="71"/>
    </location>
</feature>
<evidence type="ECO:0000256" key="1">
    <source>
        <dbReference type="ARBA" id="ARBA00004651"/>
    </source>
</evidence>
<keyword evidence="27" id="KW-1185">Reference proteome</keyword>
<evidence type="ECO:0000256" key="8">
    <source>
        <dbReference type="ARBA" id="ARBA00022692"/>
    </source>
</evidence>
<comment type="subcellular location">
    <subcellularLocation>
        <location evidence="1">Cell membrane</location>
        <topology evidence="1">Multi-pass membrane protein</topology>
    </subcellularLocation>
</comment>
<dbReference type="SFLD" id="SFLDS00003">
    <property type="entry name" value="Haloacid_Dehalogenase"/>
    <property type="match status" value="1"/>
</dbReference>
<evidence type="ECO:0000256" key="19">
    <source>
        <dbReference type="ARBA" id="ARBA00023136"/>
    </source>
</evidence>
<dbReference type="CDD" id="cd00371">
    <property type="entry name" value="HMA"/>
    <property type="match status" value="2"/>
</dbReference>
<evidence type="ECO:0000256" key="22">
    <source>
        <dbReference type="ARBA" id="ARBA00049289"/>
    </source>
</evidence>
<evidence type="ECO:0000256" key="15">
    <source>
        <dbReference type="ARBA" id="ARBA00022967"/>
    </source>
</evidence>
<dbReference type="GO" id="GO:0055070">
    <property type="term" value="P:copper ion homeostasis"/>
    <property type="evidence" value="ECO:0007669"/>
    <property type="project" value="TreeGrafter"/>
</dbReference>
<dbReference type="InterPro" id="IPR023299">
    <property type="entry name" value="ATPase_P-typ_cyto_dom_N"/>
</dbReference>
<keyword evidence="6 24" id="KW-1003">Cell membrane</keyword>
<evidence type="ECO:0000313" key="27">
    <source>
        <dbReference type="Proteomes" id="UP000198892"/>
    </source>
</evidence>
<accession>A0A1I5V747</accession>
<evidence type="ECO:0000256" key="11">
    <source>
        <dbReference type="ARBA" id="ARBA00022741"/>
    </source>
</evidence>
<dbReference type="GO" id="GO:0016887">
    <property type="term" value="F:ATP hydrolysis activity"/>
    <property type="evidence" value="ECO:0007669"/>
    <property type="project" value="InterPro"/>
</dbReference>
<keyword evidence="15" id="KW-1278">Translocase</keyword>
<dbReference type="GO" id="GO:0005524">
    <property type="term" value="F:ATP binding"/>
    <property type="evidence" value="ECO:0007669"/>
    <property type="project" value="UniProtKB-UniRule"/>
</dbReference>
<sequence length="806" mass="86248">MAEQKETTLPITGMTCAACANRIEKGLNKIEGVESANVNLAMERAGVTYDPEQTGAADFEQKIEKLGYHVEHEKKEFDVTGMTCAACANRIEKKLNKMPGVAEASVNLAMETASVEYTPGMVSAEDLTQAVDRLGYGLHSKTDSSEEEDPRQKAVRKQTMTFTASAILALPLLWTMVTHFEWLSFIWMPDILMNPWVQFALATPVQFVIGRQFYEGAWKALRNKSANMDVLVAMGTSAAYFYSVYLGWQWWSSPGAERPVLYFEASAVIITLILLGKLFEARAKGRTSQAIQKLLGMRAATAVVYRAGEEVEIPVEDVQVGEVMYVKPGEKIPVDGEVIEGRSSIDESMLTGESMPVDKSEGSEVYGATINKNGALQVKASRIGSDTALSQIVKVVEEAQSSKADVQRLADRVSSVFVPAVIGIALLTFLVWILFITPGSLGGALIPTISILVIACPCALGLATPTSIMAGSGRAAEAGILFKGGEYLENTKSIETVVLDKTGTVTKGEPELTDVIPEEGWSKDELLSYAASAEKGSEHPLASAVVQGAQSRSTALLEAADTEAVPGRGIQAVVDNHSVSIGTQRMMEDMGLEMEENVQESMHRLESGGKTAMLIAVDGAYAGMIAVADTIKETSKEAVHRLQQAGLDVVLLTGDNQRTADAIAYQVGIDRVIAGVLPDQKSVEIQKLQQEGRKTAMVGDGINDAPALAAADIGMAVGTGTDVAIEAADITLMRGDLNSVADAVLMSRTTMRNIKQNLFFAFIYNTLGIPIAAAGLLAPWVAGAAMAFSSVSVVLNALRLQKMKLS</sequence>
<dbReference type="GO" id="GO:0140581">
    <property type="term" value="F:P-type monovalent copper transporter activity"/>
    <property type="evidence" value="ECO:0007669"/>
    <property type="project" value="UniProtKB-EC"/>
</dbReference>
<dbReference type="EC" id="7.2.2.8" evidence="3"/>
<dbReference type="NCBIfam" id="TIGR01494">
    <property type="entry name" value="ATPase_P-type"/>
    <property type="match status" value="1"/>
</dbReference>
<dbReference type="CDD" id="cd02094">
    <property type="entry name" value="P-type_ATPase_Cu-like"/>
    <property type="match status" value="1"/>
</dbReference>
<feature type="transmembrane region" description="Helical" evidence="24">
    <location>
        <begin position="416"/>
        <end position="435"/>
    </location>
</feature>
<evidence type="ECO:0000256" key="13">
    <source>
        <dbReference type="ARBA" id="ARBA00022840"/>
    </source>
</evidence>
<dbReference type="Gene3D" id="3.40.50.1000">
    <property type="entry name" value="HAD superfamily/HAD-like"/>
    <property type="match status" value="1"/>
</dbReference>
<evidence type="ECO:0000256" key="3">
    <source>
        <dbReference type="ARBA" id="ARBA00012517"/>
    </source>
</evidence>
<evidence type="ECO:0000256" key="2">
    <source>
        <dbReference type="ARBA" id="ARBA00006024"/>
    </source>
</evidence>
<evidence type="ECO:0000256" key="21">
    <source>
        <dbReference type="ARBA" id="ARBA00033239"/>
    </source>
</evidence>
<evidence type="ECO:0000256" key="23">
    <source>
        <dbReference type="ARBA" id="ARBA00055366"/>
    </source>
</evidence>
<dbReference type="PRINTS" id="PR00942">
    <property type="entry name" value="CUATPASEI"/>
</dbReference>
<dbReference type="InterPro" id="IPR023214">
    <property type="entry name" value="HAD_sf"/>
</dbReference>
<dbReference type="FunFam" id="2.70.150.10:FF:000002">
    <property type="entry name" value="Copper-transporting ATPase 1, putative"/>
    <property type="match status" value="1"/>
</dbReference>
<evidence type="ECO:0000256" key="17">
    <source>
        <dbReference type="ARBA" id="ARBA00023008"/>
    </source>
</evidence>
<proteinExistence type="inferred from homology"/>
<dbReference type="FunFam" id="3.30.70.100:FF:000005">
    <property type="entry name" value="Copper-exporting P-type ATPase A"/>
    <property type="match status" value="2"/>
</dbReference>
<evidence type="ECO:0000313" key="26">
    <source>
        <dbReference type="EMBL" id="SFQ03325.1"/>
    </source>
</evidence>
<dbReference type="PROSITE" id="PS00154">
    <property type="entry name" value="ATPASE_E1_E2"/>
    <property type="match status" value="1"/>
</dbReference>
<dbReference type="InterPro" id="IPR017969">
    <property type="entry name" value="Heavy-metal-associated_CS"/>
</dbReference>
<keyword evidence="5" id="KW-0813">Transport</keyword>
<dbReference type="AlphaFoldDB" id="A0A1I5V747"/>
<feature type="transmembrane region" description="Helical" evidence="24">
    <location>
        <begin position="196"/>
        <end position="214"/>
    </location>
</feature>
<dbReference type="EMBL" id="FOXD01000015">
    <property type="protein sequence ID" value="SFQ03325.1"/>
    <property type="molecule type" value="Genomic_DNA"/>
</dbReference>
<dbReference type="SFLD" id="SFLDF00027">
    <property type="entry name" value="p-type_atpase"/>
    <property type="match status" value="1"/>
</dbReference>
<keyword evidence="13 24" id="KW-0067">ATP-binding</keyword>
<dbReference type="InterPro" id="IPR018303">
    <property type="entry name" value="ATPase_P-typ_P_site"/>
</dbReference>
<gene>
    <name evidence="26" type="ORF">SAMN05518683_11559</name>
</gene>
<dbReference type="InterPro" id="IPR001757">
    <property type="entry name" value="P_typ_ATPase"/>
</dbReference>
<dbReference type="InterPro" id="IPR006121">
    <property type="entry name" value="HMA_dom"/>
</dbReference>
<dbReference type="PANTHER" id="PTHR43520">
    <property type="entry name" value="ATP7, ISOFORM B"/>
    <property type="match status" value="1"/>
</dbReference>
<evidence type="ECO:0000256" key="16">
    <source>
        <dbReference type="ARBA" id="ARBA00022989"/>
    </source>
</evidence>
<dbReference type="STRING" id="1884432.SAMN05518683_11559"/>
<keyword evidence="14" id="KW-0460">Magnesium</keyword>
<keyword evidence="11 24" id="KW-0547">Nucleotide-binding</keyword>
<dbReference type="Pfam" id="PF00403">
    <property type="entry name" value="HMA"/>
    <property type="match status" value="2"/>
</dbReference>
<evidence type="ECO:0000259" key="25">
    <source>
        <dbReference type="PROSITE" id="PS50846"/>
    </source>
</evidence>
<evidence type="ECO:0000256" key="6">
    <source>
        <dbReference type="ARBA" id="ARBA00022475"/>
    </source>
</evidence>
<keyword evidence="17" id="KW-0186">Copper</keyword>
<dbReference type="InterPro" id="IPR036412">
    <property type="entry name" value="HAD-like_sf"/>
</dbReference>
<dbReference type="FunFam" id="3.40.50.1000:FF:000144">
    <property type="entry name" value="copper-transporting ATPase 1 isoform X2"/>
    <property type="match status" value="1"/>
</dbReference>
<keyword evidence="19 24" id="KW-0472">Membrane</keyword>
<evidence type="ECO:0000256" key="18">
    <source>
        <dbReference type="ARBA" id="ARBA00023065"/>
    </source>
</evidence>
<evidence type="ECO:0000256" key="10">
    <source>
        <dbReference type="ARBA" id="ARBA00022737"/>
    </source>
</evidence>
<dbReference type="SFLD" id="SFLDG00002">
    <property type="entry name" value="C1.7:_P-type_atpase_like"/>
    <property type="match status" value="1"/>
</dbReference>
<dbReference type="PRINTS" id="PR00943">
    <property type="entry name" value="CUATPASE"/>
</dbReference>
<dbReference type="InterPro" id="IPR008250">
    <property type="entry name" value="ATPase_P-typ_transduc_dom_A_sf"/>
</dbReference>
<dbReference type="InterPro" id="IPR036163">
    <property type="entry name" value="HMA_dom_sf"/>
</dbReference>
<dbReference type="Pfam" id="PF00702">
    <property type="entry name" value="Hydrolase"/>
    <property type="match status" value="1"/>
</dbReference>
<feature type="transmembrane region" description="Helical" evidence="24">
    <location>
        <begin position="159"/>
        <end position="176"/>
    </location>
</feature>
<feature type="transmembrane region" description="Helical" evidence="24">
    <location>
        <begin position="226"/>
        <end position="248"/>
    </location>
</feature>
<keyword evidence="10" id="KW-0677">Repeat</keyword>
<evidence type="ECO:0000256" key="14">
    <source>
        <dbReference type="ARBA" id="ARBA00022842"/>
    </source>
</evidence>
<evidence type="ECO:0000256" key="20">
    <source>
        <dbReference type="ARBA" id="ARBA00029719"/>
    </source>
</evidence>
<dbReference type="GO" id="GO:0005507">
    <property type="term" value="F:copper ion binding"/>
    <property type="evidence" value="ECO:0007669"/>
    <property type="project" value="InterPro"/>
</dbReference>
<dbReference type="InterPro" id="IPR006122">
    <property type="entry name" value="HMA_Cu_ion-bd"/>
</dbReference>
<dbReference type="PANTHER" id="PTHR43520:SF8">
    <property type="entry name" value="P-TYPE CU(+) TRANSPORTER"/>
    <property type="match status" value="1"/>
</dbReference>
<protein>
    <recommendedName>
        <fullName evidence="4">Copper-exporting P-type ATPase</fullName>
        <ecNumber evidence="3">7.2.2.8</ecNumber>
    </recommendedName>
    <alternativeName>
        <fullName evidence="20">Copper-exporting P-type ATPase A</fullName>
    </alternativeName>
    <alternativeName>
        <fullName evidence="21">Cu(+)-exporting ATPase</fullName>
    </alternativeName>
</protein>
<evidence type="ECO:0000256" key="12">
    <source>
        <dbReference type="ARBA" id="ARBA00022796"/>
    </source>
</evidence>
<evidence type="ECO:0000256" key="5">
    <source>
        <dbReference type="ARBA" id="ARBA00022448"/>
    </source>
</evidence>
<evidence type="ECO:0000256" key="4">
    <source>
        <dbReference type="ARBA" id="ARBA00015102"/>
    </source>
</evidence>
<evidence type="ECO:0000256" key="9">
    <source>
        <dbReference type="ARBA" id="ARBA00022723"/>
    </source>
</evidence>
<dbReference type="SUPFAM" id="SSF81653">
    <property type="entry name" value="Calcium ATPase, transduction domain A"/>
    <property type="match status" value="1"/>
</dbReference>
<dbReference type="OrthoDB" id="9813266at2"/>
<dbReference type="InterPro" id="IPR044492">
    <property type="entry name" value="P_typ_ATPase_HD_dom"/>
</dbReference>
<dbReference type="PROSITE" id="PS50846">
    <property type="entry name" value="HMA_2"/>
    <property type="match status" value="2"/>
</dbReference>
<dbReference type="NCBIfam" id="TIGR01511">
    <property type="entry name" value="ATPase-IB1_Cu"/>
    <property type="match status" value="1"/>
</dbReference>
<dbReference type="InterPro" id="IPR023298">
    <property type="entry name" value="ATPase_P-typ_TM_dom_sf"/>
</dbReference>
<keyword evidence="9 24" id="KW-0479">Metal-binding</keyword>
<evidence type="ECO:0000256" key="24">
    <source>
        <dbReference type="RuleBase" id="RU362081"/>
    </source>
</evidence>
<dbReference type="RefSeq" id="WP_093338099.1">
    <property type="nucleotide sequence ID" value="NZ_FOXD01000015.1"/>
</dbReference>
<comment type="similarity">
    <text evidence="2 24">Belongs to the cation transport ATPase (P-type) (TC 3.A.3) family. Type IB subfamily.</text>
</comment>
<dbReference type="Proteomes" id="UP000198892">
    <property type="component" value="Unassembled WGS sequence"/>
</dbReference>
<feature type="domain" description="HMA" evidence="25">
    <location>
        <begin position="73"/>
        <end position="139"/>
    </location>
</feature>
<evidence type="ECO:0000256" key="7">
    <source>
        <dbReference type="ARBA" id="ARBA00022553"/>
    </source>
</evidence>
<dbReference type="PRINTS" id="PR00119">
    <property type="entry name" value="CATATPASE"/>
</dbReference>
<name>A0A1I5V747_9BACI</name>
<keyword evidence="16 24" id="KW-1133">Transmembrane helix</keyword>
<dbReference type="GO" id="GO:0043682">
    <property type="term" value="F:P-type divalent copper transporter activity"/>
    <property type="evidence" value="ECO:0007669"/>
    <property type="project" value="TreeGrafter"/>
</dbReference>
<comment type="function">
    <text evidence="23">Involved in copper export.</text>
</comment>
<dbReference type="Gene3D" id="3.30.70.100">
    <property type="match status" value="2"/>
</dbReference>
<dbReference type="PROSITE" id="PS01047">
    <property type="entry name" value="HMA_1"/>
    <property type="match status" value="2"/>
</dbReference>
<dbReference type="InterPro" id="IPR059000">
    <property type="entry name" value="ATPase_P-type_domA"/>
</dbReference>
<keyword evidence="12" id="KW-0187">Copper transport</keyword>
<keyword evidence="8 24" id="KW-0812">Transmembrane</keyword>
<dbReference type="Gene3D" id="3.40.1110.10">
    <property type="entry name" value="Calcium-transporting ATPase, cytoplasmic domain N"/>
    <property type="match status" value="2"/>
</dbReference>
<keyword evidence="18" id="KW-0406">Ion transport</keyword>
<keyword evidence="7" id="KW-0597">Phosphoprotein</keyword>
<dbReference type="Pfam" id="PF00122">
    <property type="entry name" value="E1-E2_ATPase"/>
    <property type="match status" value="1"/>
</dbReference>
<dbReference type="SUPFAM" id="SSF55008">
    <property type="entry name" value="HMA, heavy metal-associated domain"/>
    <property type="match status" value="2"/>
</dbReference>
<organism evidence="26 27">
    <name type="scientific">Salibacterium halotolerans</name>
    <dbReference type="NCBI Taxonomy" id="1884432"/>
    <lineage>
        <taxon>Bacteria</taxon>
        <taxon>Bacillati</taxon>
        <taxon>Bacillota</taxon>
        <taxon>Bacilli</taxon>
        <taxon>Bacillales</taxon>
        <taxon>Bacillaceae</taxon>
    </lineage>
</organism>
<feature type="transmembrane region" description="Helical" evidence="24">
    <location>
        <begin position="441"/>
        <end position="464"/>
    </location>
</feature>
<dbReference type="InterPro" id="IPR027256">
    <property type="entry name" value="P-typ_ATPase_IB"/>
</dbReference>
<feature type="transmembrane region" description="Helical" evidence="24">
    <location>
        <begin position="260"/>
        <end position="279"/>
    </location>
</feature>